<feature type="domain" description="CN hydrolase" evidence="3">
    <location>
        <begin position="1"/>
        <end position="246"/>
    </location>
</feature>
<dbReference type="InterPro" id="IPR036526">
    <property type="entry name" value="C-N_Hydrolase_sf"/>
</dbReference>
<evidence type="ECO:0000256" key="1">
    <source>
        <dbReference type="ARBA" id="ARBA00010613"/>
    </source>
</evidence>
<proteinExistence type="inferred from homology"/>
<dbReference type="Pfam" id="PF00795">
    <property type="entry name" value="CN_hydrolase"/>
    <property type="match status" value="1"/>
</dbReference>
<organism evidence="4 5">
    <name type="scientific">Pseudodonghicola flavimaris</name>
    <dbReference type="NCBI Taxonomy" id="3050036"/>
    <lineage>
        <taxon>Bacteria</taxon>
        <taxon>Pseudomonadati</taxon>
        <taxon>Pseudomonadota</taxon>
        <taxon>Alphaproteobacteria</taxon>
        <taxon>Rhodobacterales</taxon>
        <taxon>Paracoccaceae</taxon>
        <taxon>Pseudodonghicola</taxon>
    </lineage>
</organism>
<reference evidence="4 5" key="1">
    <citation type="submission" date="2023-05" db="EMBL/GenBank/DDBJ databases">
        <title>Pseudodonghicola sp. nov.</title>
        <authorList>
            <person name="Huang J."/>
        </authorList>
    </citation>
    <scope>NUCLEOTIDE SEQUENCE [LARGE SCALE GENOMIC DNA]</scope>
    <source>
        <strain evidence="4 5">IC7</strain>
    </source>
</reference>
<dbReference type="InterPro" id="IPR003010">
    <property type="entry name" value="C-N_Hydrolase"/>
</dbReference>
<dbReference type="Proteomes" id="UP001243757">
    <property type="component" value="Unassembled WGS sequence"/>
</dbReference>
<evidence type="ECO:0000313" key="4">
    <source>
        <dbReference type="EMBL" id="MDK3019205.1"/>
    </source>
</evidence>
<evidence type="ECO:0000313" key="5">
    <source>
        <dbReference type="Proteomes" id="UP001243757"/>
    </source>
</evidence>
<dbReference type="PANTHER" id="PTHR23088:SF27">
    <property type="entry name" value="DEAMINATED GLUTATHIONE AMIDASE"/>
    <property type="match status" value="1"/>
</dbReference>
<dbReference type="PROSITE" id="PS50263">
    <property type="entry name" value="CN_HYDROLASE"/>
    <property type="match status" value="1"/>
</dbReference>
<dbReference type="SUPFAM" id="SSF56317">
    <property type="entry name" value="Carbon-nitrogen hydrolase"/>
    <property type="match status" value="1"/>
</dbReference>
<dbReference type="CDD" id="cd07572">
    <property type="entry name" value="nit"/>
    <property type="match status" value="1"/>
</dbReference>
<evidence type="ECO:0000256" key="2">
    <source>
        <dbReference type="ARBA" id="ARBA00022801"/>
    </source>
</evidence>
<keyword evidence="2 4" id="KW-0378">Hydrolase</keyword>
<dbReference type="Gene3D" id="3.60.110.10">
    <property type="entry name" value="Carbon-nitrogen hydrolase"/>
    <property type="match status" value="1"/>
</dbReference>
<comment type="similarity">
    <text evidence="1">Belongs to the carbon-nitrogen hydrolase superfamily. NIT1/NIT2 family.</text>
</comment>
<sequence length="264" mass="29282">MRLTLVQNNPGSDLAANMSVLRELVLRAADQRPDLIGLPEYYAFMGDRSQDHQAAGERFDELNGWMSGLARETGIAIHAGSLAERRDGKTYNTTVVHASDGSELARYSKIHLVDIDLPDGSGVRESAIIARGTTPVVYQVAGWTVGCSICYDMRFPELYRKLRDMGAELLMVPSAFMRETGRMHWDPILRTRAIETGCYLGAPGQVHEAAGGQIKLYGNSLICDPWGQVTARASDIECIVTADLDRAYMEDIRMHLPVHRHHVL</sequence>
<dbReference type="InterPro" id="IPR045254">
    <property type="entry name" value="Nit1/2_C-N_Hydrolase"/>
</dbReference>
<dbReference type="EMBL" id="JASNJD010000012">
    <property type="protein sequence ID" value="MDK3019205.1"/>
    <property type="molecule type" value="Genomic_DNA"/>
</dbReference>
<dbReference type="PROSITE" id="PS01227">
    <property type="entry name" value="UPF0012"/>
    <property type="match status" value="1"/>
</dbReference>
<dbReference type="InterPro" id="IPR001110">
    <property type="entry name" value="UPF0012_CS"/>
</dbReference>
<gene>
    <name evidence="4" type="ORF">QO033_16115</name>
</gene>
<keyword evidence="5" id="KW-1185">Reference proteome</keyword>
<comment type="caution">
    <text evidence="4">The sequence shown here is derived from an EMBL/GenBank/DDBJ whole genome shotgun (WGS) entry which is preliminary data.</text>
</comment>
<evidence type="ECO:0000259" key="3">
    <source>
        <dbReference type="PROSITE" id="PS50263"/>
    </source>
</evidence>
<dbReference type="PANTHER" id="PTHR23088">
    <property type="entry name" value="NITRILASE-RELATED"/>
    <property type="match status" value="1"/>
</dbReference>
<dbReference type="GO" id="GO:0016787">
    <property type="term" value="F:hydrolase activity"/>
    <property type="evidence" value="ECO:0007669"/>
    <property type="project" value="UniProtKB-KW"/>
</dbReference>
<name>A0ABT7F3Z0_9RHOB</name>
<accession>A0ABT7F3Z0</accession>
<protein>
    <submittedName>
        <fullName evidence="4">Carbon-nitrogen hydrolase family protein</fullName>
    </submittedName>
</protein>
<dbReference type="RefSeq" id="WP_284482006.1">
    <property type="nucleotide sequence ID" value="NZ_JASNJD010000012.1"/>
</dbReference>